<keyword evidence="4 7" id="KW-0812">Transmembrane</keyword>
<evidence type="ECO:0000256" key="1">
    <source>
        <dbReference type="ARBA" id="ARBA00004651"/>
    </source>
</evidence>
<dbReference type="Pfam" id="PF07670">
    <property type="entry name" value="Gate"/>
    <property type="match status" value="1"/>
</dbReference>
<accession>A0ABX1RVV8</accession>
<keyword evidence="3" id="KW-1003">Cell membrane</keyword>
<dbReference type="PANTHER" id="PTHR10590">
    <property type="entry name" value="SODIUM/NUCLEOSIDE COTRANSPORTER"/>
    <property type="match status" value="1"/>
</dbReference>
<feature type="transmembrane region" description="Helical" evidence="7">
    <location>
        <begin position="201"/>
        <end position="222"/>
    </location>
</feature>
<evidence type="ECO:0000256" key="7">
    <source>
        <dbReference type="SAM" id="Phobius"/>
    </source>
</evidence>
<evidence type="ECO:0000259" key="8">
    <source>
        <dbReference type="Pfam" id="PF01773"/>
    </source>
</evidence>
<protein>
    <submittedName>
        <fullName evidence="11">Na+ dependent nucleoside transporter</fullName>
    </submittedName>
</protein>
<evidence type="ECO:0000313" key="12">
    <source>
        <dbReference type="Proteomes" id="UP000746690"/>
    </source>
</evidence>
<feature type="transmembrane region" description="Helical" evidence="7">
    <location>
        <begin position="337"/>
        <end position="355"/>
    </location>
</feature>
<dbReference type="Pfam" id="PF07662">
    <property type="entry name" value="Nucleos_tra2_C"/>
    <property type="match status" value="1"/>
</dbReference>
<feature type="domain" description="Nucleoside transporter/FeoB GTPase Gate" evidence="10">
    <location>
        <begin position="125"/>
        <end position="224"/>
    </location>
</feature>
<evidence type="ECO:0000259" key="9">
    <source>
        <dbReference type="Pfam" id="PF07662"/>
    </source>
</evidence>
<comment type="subcellular location">
    <subcellularLocation>
        <location evidence="1">Cell membrane</location>
        <topology evidence="1">Multi-pass membrane protein</topology>
    </subcellularLocation>
</comment>
<keyword evidence="5 7" id="KW-1133">Transmembrane helix</keyword>
<comment type="caution">
    <text evidence="11">The sequence shown here is derived from an EMBL/GenBank/DDBJ whole genome shotgun (WGS) entry which is preliminary data.</text>
</comment>
<feature type="transmembrane region" description="Helical" evidence="7">
    <location>
        <begin position="292"/>
        <end position="317"/>
    </location>
</feature>
<evidence type="ECO:0000259" key="10">
    <source>
        <dbReference type="Pfam" id="PF07670"/>
    </source>
</evidence>
<dbReference type="InterPro" id="IPR011657">
    <property type="entry name" value="CNT_C_dom"/>
</dbReference>
<evidence type="ECO:0000256" key="2">
    <source>
        <dbReference type="ARBA" id="ARBA00009033"/>
    </source>
</evidence>
<evidence type="ECO:0000256" key="5">
    <source>
        <dbReference type="ARBA" id="ARBA00022989"/>
    </source>
</evidence>
<feature type="transmembrane region" description="Helical" evidence="7">
    <location>
        <begin position="35"/>
        <end position="52"/>
    </location>
</feature>
<evidence type="ECO:0000256" key="3">
    <source>
        <dbReference type="ARBA" id="ARBA00022475"/>
    </source>
</evidence>
<feature type="transmembrane region" description="Helical" evidence="7">
    <location>
        <begin position="234"/>
        <end position="257"/>
    </location>
</feature>
<reference evidence="11 12" key="1">
    <citation type="submission" date="2020-04" db="EMBL/GenBank/DDBJ databases">
        <title>A Flavivirga sp. nov.</title>
        <authorList>
            <person name="Sun X."/>
        </authorList>
    </citation>
    <scope>NUCLEOTIDE SEQUENCE [LARGE SCALE GENOMIC DNA]</scope>
    <source>
        <strain evidence="11 12">Y03</strain>
    </source>
</reference>
<evidence type="ECO:0000256" key="4">
    <source>
        <dbReference type="ARBA" id="ARBA00022692"/>
    </source>
</evidence>
<evidence type="ECO:0000313" key="11">
    <source>
        <dbReference type="EMBL" id="NMH87692.1"/>
    </source>
</evidence>
<feature type="transmembrane region" description="Helical" evidence="7">
    <location>
        <begin position="120"/>
        <end position="145"/>
    </location>
</feature>
<sequence>MNSTNLKTENVSTENSTNISVSTIIPSQGFSFNSLWRGALGMLSLIFLAFLFSSNRKAINWKIVGIGLAFQLLIAIGVLKVEFIKGIFEFIGGLFVEVLEFTRAGSKFLFEGLVVDMDTFGFIFAFQVLPTIIFFSALTSVLFYLGIIQKVVKAMAWLLSKALKISGAESLSVAGNIFLGQTEAPLLIKAYLEKMNKSEMLLVMIGGMATVAGAVLAAYIGFLGGNDPELRLFYAKHLLAASVMAAPGAIVISKILYPQTEDINTDVKVSQEKIGANFLDAIANGTTEGLKLAVNVGAMLLVFVAFIAMFNGILGWIGDVSSINTWVVNNTPYESLSLELILGYVFAPLMWLIGVAKEDMALMGQLLGIKLAASEFIGYIQLRDLKEATNIVHLNYQKSIIMATYMLCGFANFASIGIQIGGIGSLAPGQRKTLSKFGMKALIGGTIASLISATIAGMIIG</sequence>
<evidence type="ECO:0000256" key="6">
    <source>
        <dbReference type="ARBA" id="ARBA00023136"/>
    </source>
</evidence>
<dbReference type="InterPro" id="IPR002668">
    <property type="entry name" value="CNT_N_dom"/>
</dbReference>
<dbReference type="InterPro" id="IPR008276">
    <property type="entry name" value="C_nuclsd_transpt"/>
</dbReference>
<gene>
    <name evidence="11" type="ORF">HHX25_09265</name>
</gene>
<dbReference type="InterPro" id="IPR011642">
    <property type="entry name" value="Gate_dom"/>
</dbReference>
<keyword evidence="6 7" id="KW-0472">Membrane</keyword>
<feature type="domain" description="Concentrative nucleoside transporter N-terminal" evidence="8">
    <location>
        <begin position="40"/>
        <end position="113"/>
    </location>
</feature>
<feature type="transmembrane region" description="Helical" evidence="7">
    <location>
        <begin position="441"/>
        <end position="460"/>
    </location>
</feature>
<dbReference type="Proteomes" id="UP000746690">
    <property type="component" value="Unassembled WGS sequence"/>
</dbReference>
<proteinExistence type="inferred from homology"/>
<name>A0ABX1RVV8_9FLAO</name>
<feature type="domain" description="Concentrative nucleoside transporter C-terminal" evidence="9">
    <location>
        <begin position="237"/>
        <end position="457"/>
    </location>
</feature>
<keyword evidence="12" id="KW-1185">Reference proteome</keyword>
<dbReference type="PANTHER" id="PTHR10590:SF4">
    <property type="entry name" value="SOLUTE CARRIER FAMILY 28 MEMBER 3"/>
    <property type="match status" value="1"/>
</dbReference>
<dbReference type="EMBL" id="JABBHF010000004">
    <property type="protein sequence ID" value="NMH87692.1"/>
    <property type="molecule type" value="Genomic_DNA"/>
</dbReference>
<comment type="similarity">
    <text evidence="2">Belongs to the concentrative nucleoside transporter (CNT) (TC 2.A.41) family.</text>
</comment>
<feature type="transmembrane region" description="Helical" evidence="7">
    <location>
        <begin position="400"/>
        <end position="420"/>
    </location>
</feature>
<organism evidence="11 12">
    <name type="scientific">Flavivirga algicola</name>
    <dbReference type="NCBI Taxonomy" id="2729136"/>
    <lineage>
        <taxon>Bacteria</taxon>
        <taxon>Pseudomonadati</taxon>
        <taxon>Bacteroidota</taxon>
        <taxon>Flavobacteriia</taxon>
        <taxon>Flavobacteriales</taxon>
        <taxon>Flavobacteriaceae</taxon>
        <taxon>Flavivirga</taxon>
    </lineage>
</organism>
<dbReference type="Pfam" id="PF01773">
    <property type="entry name" value="Nucleos_tra2_N"/>
    <property type="match status" value="1"/>
</dbReference>
<feature type="transmembrane region" description="Helical" evidence="7">
    <location>
        <begin position="59"/>
        <end position="79"/>
    </location>
</feature>